<evidence type="ECO:0000313" key="2">
    <source>
        <dbReference type="Proteomes" id="UP000193587"/>
    </source>
</evidence>
<dbReference type="AlphaFoldDB" id="A0A1X4H820"/>
<evidence type="ECO:0000313" key="1">
    <source>
        <dbReference type="EMBL" id="OSP07328.1"/>
    </source>
</evidence>
<dbReference type="Proteomes" id="UP000193587">
    <property type="component" value="Unassembled WGS sequence"/>
</dbReference>
<name>A0A1X4H820_HALEZ</name>
<dbReference type="RefSeq" id="WP_049931533.1">
    <property type="nucleotide sequence ID" value="NZ_ATXS01000006.1"/>
</dbReference>
<proteinExistence type="predicted"/>
<accession>A0A1X4H820</accession>
<protein>
    <recommendedName>
        <fullName evidence="3">Amidohydrolase-related domain-containing protein</fullName>
    </recommendedName>
</protein>
<dbReference type="STRING" id="1121945.GCA_000421805_01748"/>
<dbReference type="EMBL" id="NEDJ01000023">
    <property type="protein sequence ID" value="OSP07328.1"/>
    <property type="molecule type" value="Genomic_DNA"/>
</dbReference>
<reference evidence="1 2" key="1">
    <citation type="submission" date="2017-04" db="EMBL/GenBank/DDBJ databases">
        <title>MLSA of the genus Halorubrum.</title>
        <authorList>
            <person name="De La Haba R."/>
            <person name="Sanchez-Porro C."/>
            <person name="Infante-Dominguez C."/>
            <person name="Ventosa A."/>
        </authorList>
    </citation>
    <scope>NUCLEOTIDE SEQUENCE [LARGE SCALE GENOMIC DNA]</scope>
    <source>
        <strain evidence="1 2">DSM 17463</strain>
    </source>
</reference>
<comment type="caution">
    <text evidence="1">The sequence shown here is derived from an EMBL/GenBank/DDBJ whole genome shotgun (WGS) entry which is preliminary data.</text>
</comment>
<sequence length="260" mass="29693">MNRGYLTGVIPRIEAKREHLDLSSRAKSIGAVMLDYPHARRLDENGVNLVDIDAELILTSTIPDETLEEWFPARELAFAKRVGADAIVPCDRPVYNRDARSQRIETVQTYVADLMEFVPEFQSAGIEVVPLVKGETEYERRLCYEAFAELGLTRVAYYCVQYFSYGFRYKALLECIHRIAREFEPENMMLIGFQSENLVSDFPPCVTGAAGQRWLRKFNPRNVSVEKAVRQYDAWSQQVESALAVGQAPLYTFTNSRGWA</sequence>
<gene>
    <name evidence="1" type="ORF">B9H04_08220</name>
</gene>
<evidence type="ECO:0008006" key="3">
    <source>
        <dbReference type="Google" id="ProtNLM"/>
    </source>
</evidence>
<organism evidence="1 2">
    <name type="scientific">Halorubrum ezzemoulense DSM 17463</name>
    <dbReference type="NCBI Taxonomy" id="1121945"/>
    <lineage>
        <taxon>Archaea</taxon>
        <taxon>Methanobacteriati</taxon>
        <taxon>Methanobacteriota</taxon>
        <taxon>Stenosarchaea group</taxon>
        <taxon>Halobacteria</taxon>
        <taxon>Halobacteriales</taxon>
        <taxon>Haloferacaceae</taxon>
        <taxon>Halorubrum</taxon>
    </lineage>
</organism>